<feature type="chain" id="PRO_5040911375" evidence="1">
    <location>
        <begin position="21"/>
        <end position="139"/>
    </location>
</feature>
<dbReference type="AlphaFoldDB" id="A0A9X2XYG0"/>
<reference evidence="2" key="1">
    <citation type="submission" date="2022-09" db="EMBL/GenBank/DDBJ databases">
        <authorList>
            <person name="Yuan C."/>
            <person name="Ke Z."/>
        </authorList>
    </citation>
    <scope>NUCLEOTIDE SEQUENCE</scope>
    <source>
        <strain evidence="2">LB-8</strain>
    </source>
</reference>
<accession>A0A9X2XYG0</accession>
<organism evidence="2 3">
    <name type="scientific">Paraflavisolibacter caeni</name>
    <dbReference type="NCBI Taxonomy" id="2982496"/>
    <lineage>
        <taxon>Bacteria</taxon>
        <taxon>Pseudomonadati</taxon>
        <taxon>Bacteroidota</taxon>
        <taxon>Chitinophagia</taxon>
        <taxon>Chitinophagales</taxon>
        <taxon>Chitinophagaceae</taxon>
        <taxon>Paraflavisolibacter</taxon>
    </lineage>
</organism>
<evidence type="ECO:0000313" key="2">
    <source>
        <dbReference type="EMBL" id="MCU7551097.1"/>
    </source>
</evidence>
<dbReference type="RefSeq" id="WP_279298536.1">
    <property type="nucleotide sequence ID" value="NZ_JAOTIF010000017.1"/>
</dbReference>
<gene>
    <name evidence="2" type="ORF">OCK74_18400</name>
</gene>
<dbReference type="EMBL" id="JAOTIF010000017">
    <property type="protein sequence ID" value="MCU7551097.1"/>
    <property type="molecule type" value="Genomic_DNA"/>
</dbReference>
<evidence type="ECO:0000313" key="3">
    <source>
        <dbReference type="Proteomes" id="UP001155483"/>
    </source>
</evidence>
<dbReference type="Proteomes" id="UP001155483">
    <property type="component" value="Unassembled WGS sequence"/>
</dbReference>
<sequence>MKKLLYTVCILLLTASASFAQDDDGDKISGRMTEYIQRRLGLSKAEAERFQPVFFNYYNDLKRTTRENKDDKLVLQQKVTELRVRYRDQFKPIVGDKRSNDVFAYERDFVDEVKKIRMERMQNRNHNLSDKRLGGPLQE</sequence>
<name>A0A9X2XYG0_9BACT</name>
<comment type="caution">
    <text evidence="2">The sequence shown here is derived from an EMBL/GenBank/DDBJ whole genome shotgun (WGS) entry which is preliminary data.</text>
</comment>
<evidence type="ECO:0000256" key="1">
    <source>
        <dbReference type="SAM" id="SignalP"/>
    </source>
</evidence>
<keyword evidence="1" id="KW-0732">Signal</keyword>
<reference evidence="2" key="2">
    <citation type="submission" date="2023-04" db="EMBL/GenBank/DDBJ databases">
        <title>Paracnuella aquatica gen. nov., sp. nov., a member of the family Chitinophagaceae isolated from a hot spring.</title>
        <authorList>
            <person name="Wang C."/>
        </authorList>
    </citation>
    <scope>NUCLEOTIDE SEQUENCE</scope>
    <source>
        <strain evidence="2">LB-8</strain>
    </source>
</reference>
<feature type="signal peptide" evidence="1">
    <location>
        <begin position="1"/>
        <end position="20"/>
    </location>
</feature>
<proteinExistence type="predicted"/>
<protein>
    <submittedName>
        <fullName evidence="2">Uncharacterized protein</fullName>
    </submittedName>
</protein>
<keyword evidence="3" id="KW-1185">Reference proteome</keyword>